<dbReference type="eggNOG" id="KOG0519">
    <property type="taxonomic scope" value="Eukaryota"/>
</dbReference>
<evidence type="ECO:0000259" key="3">
    <source>
        <dbReference type="PROSITE" id="PS50109"/>
    </source>
</evidence>
<evidence type="ECO:0008006" key="7">
    <source>
        <dbReference type="Google" id="ProtNLM"/>
    </source>
</evidence>
<dbReference type="GeneID" id="5024060"/>
<evidence type="ECO:0000313" key="6">
    <source>
        <dbReference type="Proteomes" id="UP000000600"/>
    </source>
</evidence>
<evidence type="ECO:0000256" key="2">
    <source>
        <dbReference type="PROSITE-ProRule" id="PRU00169"/>
    </source>
</evidence>
<dbReference type="Gene3D" id="3.30.565.10">
    <property type="entry name" value="Histidine kinase-like ATPase, C-terminal domain"/>
    <property type="match status" value="1"/>
</dbReference>
<dbReference type="Gene3D" id="1.10.287.130">
    <property type="match status" value="1"/>
</dbReference>
<keyword evidence="6" id="KW-1185">Reference proteome</keyword>
<feature type="domain" description="Response regulatory" evidence="4">
    <location>
        <begin position="748"/>
        <end position="875"/>
    </location>
</feature>
<dbReference type="Pfam" id="PF00072">
    <property type="entry name" value="Response_reg"/>
    <property type="match status" value="1"/>
</dbReference>
<dbReference type="EMBL" id="CT868096">
    <property type="protein sequence ID" value="CAK70877.1"/>
    <property type="molecule type" value="Genomic_DNA"/>
</dbReference>
<dbReference type="InterPro" id="IPR003594">
    <property type="entry name" value="HATPase_dom"/>
</dbReference>
<dbReference type="CDD" id="cd17546">
    <property type="entry name" value="REC_hyHK_CKI1_RcsC-like"/>
    <property type="match status" value="1"/>
</dbReference>
<feature type="modified residue" description="4-aspartylphosphate" evidence="2">
    <location>
        <position position="805"/>
    </location>
</feature>
<dbReference type="Proteomes" id="UP000000600">
    <property type="component" value="Unassembled WGS sequence"/>
</dbReference>
<dbReference type="InterPro" id="IPR011006">
    <property type="entry name" value="CheY-like_superfamily"/>
</dbReference>
<dbReference type="Pfam" id="PF02518">
    <property type="entry name" value="HATPase_c"/>
    <property type="match status" value="1"/>
</dbReference>
<dbReference type="InterPro" id="IPR036097">
    <property type="entry name" value="HisK_dim/P_sf"/>
</dbReference>
<reference evidence="5 6" key="1">
    <citation type="journal article" date="2006" name="Nature">
        <title>Global trends of whole-genome duplications revealed by the ciliate Paramecium tetraurelia.</title>
        <authorList>
            <consortium name="Genoscope"/>
            <person name="Aury J.-M."/>
            <person name="Jaillon O."/>
            <person name="Duret L."/>
            <person name="Noel B."/>
            <person name="Jubin C."/>
            <person name="Porcel B.M."/>
            <person name="Segurens B."/>
            <person name="Daubin V."/>
            <person name="Anthouard V."/>
            <person name="Aiach N."/>
            <person name="Arnaiz O."/>
            <person name="Billaut A."/>
            <person name="Beisson J."/>
            <person name="Blanc I."/>
            <person name="Bouhouche K."/>
            <person name="Camara F."/>
            <person name="Duharcourt S."/>
            <person name="Guigo R."/>
            <person name="Gogendeau D."/>
            <person name="Katinka M."/>
            <person name="Keller A.-M."/>
            <person name="Kissmehl R."/>
            <person name="Klotz C."/>
            <person name="Koll F."/>
            <person name="Le Moue A."/>
            <person name="Lepere C."/>
            <person name="Malinsky S."/>
            <person name="Nowacki M."/>
            <person name="Nowak J.K."/>
            <person name="Plattner H."/>
            <person name="Poulain J."/>
            <person name="Ruiz F."/>
            <person name="Serrano V."/>
            <person name="Zagulski M."/>
            <person name="Dessen P."/>
            <person name="Betermier M."/>
            <person name="Weissenbach J."/>
            <person name="Scarpelli C."/>
            <person name="Schachter V."/>
            <person name="Sperling L."/>
            <person name="Meyer E."/>
            <person name="Cohen J."/>
            <person name="Wincker P."/>
        </authorList>
    </citation>
    <scope>NUCLEOTIDE SEQUENCE [LARGE SCALE GENOMIC DNA]</scope>
    <source>
        <strain evidence="5 6">Stock d4-2</strain>
    </source>
</reference>
<keyword evidence="1 2" id="KW-0597">Phosphoprotein</keyword>
<dbReference type="HOGENOM" id="CLU_014904_0_0_1"/>
<dbReference type="GO" id="GO:0000155">
    <property type="term" value="F:phosphorelay sensor kinase activity"/>
    <property type="evidence" value="ECO:0007669"/>
    <property type="project" value="InterPro"/>
</dbReference>
<dbReference type="PROSITE" id="PS50109">
    <property type="entry name" value="HIS_KIN"/>
    <property type="match status" value="1"/>
</dbReference>
<protein>
    <recommendedName>
        <fullName evidence="7">Response regulatory domain-containing protein</fullName>
    </recommendedName>
</protein>
<dbReference type="SMART" id="SM00387">
    <property type="entry name" value="HATPase_c"/>
    <property type="match status" value="1"/>
</dbReference>
<dbReference type="InterPro" id="IPR050956">
    <property type="entry name" value="2C_system_His_kinase"/>
</dbReference>
<dbReference type="PANTHER" id="PTHR43719:SF28">
    <property type="entry name" value="PEROXIDE STRESS-ACTIVATED HISTIDINE KINASE MAK1-RELATED"/>
    <property type="match status" value="1"/>
</dbReference>
<dbReference type="PROSITE" id="PS50110">
    <property type="entry name" value="RESPONSE_REGULATORY"/>
    <property type="match status" value="1"/>
</dbReference>
<dbReference type="Gene3D" id="3.40.50.2300">
    <property type="match status" value="1"/>
</dbReference>
<dbReference type="OMA" id="QNIDYMI"/>
<dbReference type="SUPFAM" id="SSF52172">
    <property type="entry name" value="CheY-like"/>
    <property type="match status" value="1"/>
</dbReference>
<dbReference type="InterPro" id="IPR036890">
    <property type="entry name" value="HATPase_C_sf"/>
</dbReference>
<evidence type="ECO:0000256" key="1">
    <source>
        <dbReference type="ARBA" id="ARBA00022553"/>
    </source>
</evidence>
<accession>A0CJB0</accession>
<dbReference type="SMART" id="SM00448">
    <property type="entry name" value="REC"/>
    <property type="match status" value="1"/>
</dbReference>
<dbReference type="RefSeq" id="XP_001438274.1">
    <property type="nucleotide sequence ID" value="XM_001438237.1"/>
</dbReference>
<dbReference type="CDD" id="cd00082">
    <property type="entry name" value="HisKA"/>
    <property type="match status" value="1"/>
</dbReference>
<sequence>MKSLCCYFAVSFTISIMQSITYVETIQIIRLVCCILNLFALKMNKYVSQGILVHKVILFLCGLLSQQNESILQFAMDDYFSQMMLKTKHFITFWRLFSSLGAVLLAYLKYQSQDSTQLSLTILIPLMYLIPQLPQIYRQYWQTREEEQSYSLSPKQTTRDYMQIRSKFEEINLIATNLDQNNKIDIDQLIRKIAYSQDKQFVLQEIKIFNEQVWRLRMNAMPIGICIIGNQIKPKFMNNTLTNLIKKNCIDDKGQSLEEIYELFMKTLQFKMVDFAGSYDLPQSAILKHEKYQQVKMQQNEQFFEEEHYCLFDLIRKLEEEQFDRYFNNQDQIIELISTFESPVNQKQIFFVCHVLFQDRQNIDYMIIIQDFTKQNELSKLEEQNKFKTKVVQSFSHELRTPLNSATIFLRSAIGDSNLNKVIKEQYLQPCLSALKLQNHLINDIIDFSQINAKLLDLKFSQFELSKIIKEISEQFKFQFEFKLIGLAFEITKPMSLLTLIKTDYQRLLQLLTNIIQNALTFSEKGYVLVSINSFERNEIKFSIKDEGIGLTKKQLYSIREIITQEQQTTIKTQEWQGFGLIICQMLLRYLSPINRNSIQIDSNGQDSGTTVSFTISNHIAAQTQEQVYNQSSKKILPRMRSMPHLRAEYGLLICIKAKSPSKILLSKTTDPEECDLSSSSIREVGDKVSRYHLKHCSIEILNSRSPSYLSQHKNLSVSQSRKAGSYQLSANETGLSNVQQGLSCCNTILSVDDEVFNQKSLQLLLRQQGFNVDIVFNGRQAIEKVIHPSKCCPTCSGYRFILMDCQMPILDGWMTTKRLRLMMQNEQIPTIPIIGLTAFTSNEDVEKCKEAGMLNILHKPLDLSKFQQILAELHII</sequence>
<organism evidence="5 6">
    <name type="scientific">Paramecium tetraurelia</name>
    <dbReference type="NCBI Taxonomy" id="5888"/>
    <lineage>
        <taxon>Eukaryota</taxon>
        <taxon>Sar</taxon>
        <taxon>Alveolata</taxon>
        <taxon>Ciliophora</taxon>
        <taxon>Intramacronucleata</taxon>
        <taxon>Oligohymenophorea</taxon>
        <taxon>Peniculida</taxon>
        <taxon>Parameciidae</taxon>
        <taxon>Paramecium</taxon>
    </lineage>
</organism>
<dbReference type="SUPFAM" id="SSF47384">
    <property type="entry name" value="Homodimeric domain of signal transducing histidine kinase"/>
    <property type="match status" value="1"/>
</dbReference>
<dbReference type="SUPFAM" id="SSF55874">
    <property type="entry name" value="ATPase domain of HSP90 chaperone/DNA topoisomerase II/histidine kinase"/>
    <property type="match status" value="1"/>
</dbReference>
<dbReference type="InterPro" id="IPR001789">
    <property type="entry name" value="Sig_transdc_resp-reg_receiver"/>
</dbReference>
<dbReference type="InterPro" id="IPR005467">
    <property type="entry name" value="His_kinase_dom"/>
</dbReference>
<dbReference type="KEGG" id="ptm:GSPATT00000588001"/>
<evidence type="ECO:0000313" key="5">
    <source>
        <dbReference type="EMBL" id="CAK70877.1"/>
    </source>
</evidence>
<dbReference type="InterPro" id="IPR003661">
    <property type="entry name" value="HisK_dim/P_dom"/>
</dbReference>
<dbReference type="Pfam" id="PF00512">
    <property type="entry name" value="HisKA"/>
    <property type="match status" value="1"/>
</dbReference>
<dbReference type="InParanoid" id="A0CJB0"/>
<dbReference type="AlphaFoldDB" id="A0CJB0"/>
<proteinExistence type="predicted"/>
<dbReference type="PANTHER" id="PTHR43719">
    <property type="entry name" value="TWO-COMPONENT HISTIDINE KINASE"/>
    <property type="match status" value="1"/>
</dbReference>
<dbReference type="SMART" id="SM00388">
    <property type="entry name" value="HisKA"/>
    <property type="match status" value="1"/>
</dbReference>
<dbReference type="OrthoDB" id="293704at2759"/>
<name>A0CJB0_PARTE</name>
<feature type="domain" description="Histidine kinase" evidence="3">
    <location>
        <begin position="394"/>
        <end position="620"/>
    </location>
</feature>
<evidence type="ECO:0000259" key="4">
    <source>
        <dbReference type="PROSITE" id="PS50110"/>
    </source>
</evidence>
<dbReference type="STRING" id="5888.A0CJB0"/>
<gene>
    <name evidence="5" type="ORF">GSPATT00000588001</name>
</gene>